<dbReference type="Gene3D" id="3.20.20.100">
    <property type="entry name" value="NADP-dependent oxidoreductase domain"/>
    <property type="match status" value="1"/>
</dbReference>
<evidence type="ECO:0000313" key="4">
    <source>
        <dbReference type="Proteomes" id="UP001497392"/>
    </source>
</evidence>
<accession>A0ABP1G2W5</accession>
<evidence type="ECO:0000313" key="3">
    <source>
        <dbReference type="EMBL" id="CAL5225561.1"/>
    </source>
</evidence>
<dbReference type="Pfam" id="PF00248">
    <property type="entry name" value="Aldo_ket_red"/>
    <property type="match status" value="1"/>
</dbReference>
<organism evidence="3 4">
    <name type="scientific">Coccomyxa viridis</name>
    <dbReference type="NCBI Taxonomy" id="1274662"/>
    <lineage>
        <taxon>Eukaryota</taxon>
        <taxon>Viridiplantae</taxon>
        <taxon>Chlorophyta</taxon>
        <taxon>core chlorophytes</taxon>
        <taxon>Trebouxiophyceae</taxon>
        <taxon>Trebouxiophyceae incertae sedis</taxon>
        <taxon>Coccomyxaceae</taxon>
        <taxon>Coccomyxa</taxon>
    </lineage>
</organism>
<dbReference type="InterPro" id="IPR036812">
    <property type="entry name" value="NAD(P)_OxRdtase_dom_sf"/>
</dbReference>
<keyword evidence="1" id="KW-0560">Oxidoreductase</keyword>
<dbReference type="PANTHER" id="PTHR43364:SF4">
    <property type="entry name" value="NAD(P)-LINKED OXIDOREDUCTASE SUPERFAMILY PROTEIN"/>
    <property type="match status" value="1"/>
</dbReference>
<proteinExistence type="predicted"/>
<dbReference type="SUPFAM" id="SSF51430">
    <property type="entry name" value="NAD(P)-linked oxidoreductase"/>
    <property type="match status" value="1"/>
</dbReference>
<dbReference type="EMBL" id="CAXHTA020000012">
    <property type="protein sequence ID" value="CAL5225561.1"/>
    <property type="molecule type" value="Genomic_DNA"/>
</dbReference>
<dbReference type="InterPro" id="IPR020471">
    <property type="entry name" value="AKR"/>
</dbReference>
<dbReference type="PANTHER" id="PTHR43364">
    <property type="entry name" value="NADH-SPECIFIC METHYLGLYOXAL REDUCTASE-RELATED"/>
    <property type="match status" value="1"/>
</dbReference>
<protein>
    <submittedName>
        <fullName evidence="3">G8398 protein</fullName>
    </submittedName>
</protein>
<evidence type="ECO:0000259" key="2">
    <source>
        <dbReference type="Pfam" id="PF00248"/>
    </source>
</evidence>
<keyword evidence="4" id="KW-1185">Reference proteome</keyword>
<gene>
    <name evidence="3" type="primary">g8398</name>
    <name evidence="3" type="ORF">VP750_LOCUS7220</name>
</gene>
<comment type="caution">
    <text evidence="3">The sequence shown here is derived from an EMBL/GenBank/DDBJ whole genome shotgun (WGS) entry which is preliminary data.</text>
</comment>
<dbReference type="InterPro" id="IPR050523">
    <property type="entry name" value="AKR_Detox_Biosynth"/>
</dbReference>
<evidence type="ECO:0000256" key="1">
    <source>
        <dbReference type="ARBA" id="ARBA00023002"/>
    </source>
</evidence>
<dbReference type="PRINTS" id="PR00069">
    <property type="entry name" value="ALDKETRDTASE"/>
</dbReference>
<dbReference type="Proteomes" id="UP001497392">
    <property type="component" value="Unassembled WGS sequence"/>
</dbReference>
<name>A0ABP1G2W5_9CHLO</name>
<sequence>MHKSIAGHQITAPVPCKNAPSRRALRVHAAAATEIKAGAAAKKTQLGDSDLQVSQCCLGTMTWGVQNTEGDAHKQLSYALQDMGLNFMDTAEIYPVPPSAETQGKTDQYISTWLKQQKREDTVLATKVAGFGNKYLRKNGEQTRVTAQQVEESVNGSLSRLGTDYIDLLQVHWPDRYVPLFGAGAYDIANEREDIPFEEQLQALDKVVKSGKVRHIGVSNETSYGVMRLVQLAEQHGLPKIVSIQNSYSLLVRTAYETDLAEVCAPRQANVGLLAYSPLAGGALSGKYTDKAPEGARFTIFPGYMERYTKSLAKQAVAEYAAVAKKHGVTPTELALAWCKQKWQVTSTIIGATSMEQLKENLGAFEIELSEDAVNDIERVYKRFRDPTTKPIDD</sequence>
<reference evidence="3 4" key="1">
    <citation type="submission" date="2024-06" db="EMBL/GenBank/DDBJ databases">
        <authorList>
            <person name="Kraege A."/>
            <person name="Thomma B."/>
        </authorList>
    </citation>
    <scope>NUCLEOTIDE SEQUENCE [LARGE SCALE GENOMIC DNA]</scope>
</reference>
<dbReference type="CDD" id="cd19094">
    <property type="entry name" value="AKR_Tas-like"/>
    <property type="match status" value="1"/>
</dbReference>
<dbReference type="InterPro" id="IPR023210">
    <property type="entry name" value="NADP_OxRdtase_dom"/>
</dbReference>
<feature type="domain" description="NADP-dependent oxidoreductase" evidence="2">
    <location>
        <begin position="57"/>
        <end position="381"/>
    </location>
</feature>